<keyword evidence="1" id="KW-0732">Signal</keyword>
<proteinExistence type="predicted"/>
<evidence type="ECO:0000313" key="2">
    <source>
        <dbReference type="EMBL" id="KOO28985.1"/>
    </source>
</evidence>
<dbReference type="InterPro" id="IPR051010">
    <property type="entry name" value="BCAA_transport"/>
</dbReference>
<dbReference type="PANTHER" id="PTHR30483">
    <property type="entry name" value="LEUCINE-SPECIFIC-BINDING PROTEIN"/>
    <property type="match status" value="1"/>
</dbReference>
<feature type="signal peptide" evidence="1">
    <location>
        <begin position="1"/>
        <end position="20"/>
    </location>
</feature>
<protein>
    <recommendedName>
        <fullName evidence="4">Receptor ligand binding region domain-containing protein</fullName>
    </recommendedName>
</protein>
<evidence type="ECO:0000313" key="3">
    <source>
        <dbReference type="Proteomes" id="UP000037460"/>
    </source>
</evidence>
<dbReference type="Gene3D" id="3.40.50.2300">
    <property type="match status" value="2"/>
</dbReference>
<dbReference type="PANTHER" id="PTHR30483:SF6">
    <property type="entry name" value="PERIPLASMIC BINDING PROTEIN OF ABC TRANSPORTER FOR NATURAL AMINO ACIDS"/>
    <property type="match status" value="1"/>
</dbReference>
<feature type="chain" id="PRO_5005602008" description="Receptor ligand binding region domain-containing protein" evidence="1">
    <location>
        <begin position="21"/>
        <end position="393"/>
    </location>
</feature>
<dbReference type="Proteomes" id="UP000037460">
    <property type="component" value="Unassembled WGS sequence"/>
</dbReference>
<evidence type="ECO:0008006" key="4">
    <source>
        <dbReference type="Google" id="ProtNLM"/>
    </source>
</evidence>
<reference evidence="3" key="1">
    <citation type="journal article" date="2015" name="PLoS Genet.">
        <title>Genome Sequence and Transcriptome Analyses of Chrysochromulina tobin: Metabolic Tools for Enhanced Algal Fitness in the Prominent Order Prymnesiales (Haptophyceae).</title>
        <authorList>
            <person name="Hovde B.T."/>
            <person name="Deodato C.R."/>
            <person name="Hunsperger H.M."/>
            <person name="Ryken S.A."/>
            <person name="Yost W."/>
            <person name="Jha R.K."/>
            <person name="Patterson J."/>
            <person name="Monnat R.J. Jr."/>
            <person name="Barlow S.B."/>
            <person name="Starkenburg S.R."/>
            <person name="Cattolico R.A."/>
        </authorList>
    </citation>
    <scope>NUCLEOTIDE SEQUENCE</scope>
    <source>
        <strain evidence="3">CCMP291</strain>
    </source>
</reference>
<gene>
    <name evidence="2" type="ORF">Ctob_007607</name>
</gene>
<keyword evidence="3" id="KW-1185">Reference proteome</keyword>
<dbReference type="AlphaFoldDB" id="A0A0M0JRA2"/>
<organism evidence="2 3">
    <name type="scientific">Chrysochromulina tobinii</name>
    <dbReference type="NCBI Taxonomy" id="1460289"/>
    <lineage>
        <taxon>Eukaryota</taxon>
        <taxon>Haptista</taxon>
        <taxon>Haptophyta</taxon>
        <taxon>Prymnesiophyceae</taxon>
        <taxon>Prymnesiales</taxon>
        <taxon>Chrysochromulinaceae</taxon>
        <taxon>Chrysochromulina</taxon>
    </lineage>
</organism>
<accession>A0A0M0JRA2</accession>
<sequence>MFIPLLLATTTPIRIGLVLGAKPGAENRSLGYPRTSDQEVWATQQAKVDIDAELAAAGGQWSLELTTVYAGEDVNTTLVEEFLLKCHGSGVGLVVGAYVDEETVLAIAPLAATLGLSLLLPASGLPSLPERSHVVRLWTNDRWQARVLAAKFLGEKAVVLYRDDVSGASLVQELQAVYSGTIATVNSYNASAGAAGLVAPLQALKAALGPPPVQPERISFLCHCGSDEVSMILDQMAAMGWPTARTAFTLTDRATPTRSVVSEPARRAFAAAMVTRGVLPHIATSANPAYSSLWARWSASGQNTSLFASALSAYDALRIAARARTLLSADAPTVGAAGLTSAVASTANQSWGASGVMTLDGVGDLYRALYDEYVVDAASGWSVVGEPIDGRSL</sequence>
<dbReference type="EMBL" id="JWZX01002481">
    <property type="protein sequence ID" value="KOO28985.1"/>
    <property type="molecule type" value="Genomic_DNA"/>
</dbReference>
<comment type="caution">
    <text evidence="2">The sequence shown here is derived from an EMBL/GenBank/DDBJ whole genome shotgun (WGS) entry which is preliminary data.</text>
</comment>
<dbReference type="InterPro" id="IPR028082">
    <property type="entry name" value="Peripla_BP_I"/>
</dbReference>
<evidence type="ECO:0000256" key="1">
    <source>
        <dbReference type="SAM" id="SignalP"/>
    </source>
</evidence>
<dbReference type="SUPFAM" id="SSF53822">
    <property type="entry name" value="Periplasmic binding protein-like I"/>
    <property type="match status" value="1"/>
</dbReference>
<name>A0A0M0JRA2_9EUKA</name>